<dbReference type="SMART" id="SM00530">
    <property type="entry name" value="HTH_XRE"/>
    <property type="match status" value="1"/>
</dbReference>
<name>A0A1I2ZF23_9FIRM</name>
<dbReference type="RefSeq" id="WP_092475705.1">
    <property type="nucleotide sequence ID" value="NZ_FOOX01000027.1"/>
</dbReference>
<dbReference type="GO" id="GO:0003677">
    <property type="term" value="F:DNA binding"/>
    <property type="evidence" value="ECO:0007669"/>
    <property type="project" value="UniProtKB-KW"/>
</dbReference>
<dbReference type="Proteomes" id="UP000199337">
    <property type="component" value="Unassembled WGS sequence"/>
</dbReference>
<accession>A0A1I2ZF23</accession>
<dbReference type="Pfam" id="PF01381">
    <property type="entry name" value="HTH_3"/>
    <property type="match status" value="1"/>
</dbReference>
<dbReference type="InterPro" id="IPR010982">
    <property type="entry name" value="Lambda_DNA-bd_dom_sf"/>
</dbReference>
<evidence type="ECO:0000313" key="4">
    <source>
        <dbReference type="Proteomes" id="UP000199337"/>
    </source>
</evidence>
<evidence type="ECO:0000256" key="1">
    <source>
        <dbReference type="ARBA" id="ARBA00023125"/>
    </source>
</evidence>
<proteinExistence type="predicted"/>
<sequence>MVVDKLVDKLKLIRLQKKITHEELSRLTGLSQKHISNVENHKAMPSIETLQKLAYGLGVQIELKLLEEQAS</sequence>
<dbReference type="InterPro" id="IPR001387">
    <property type="entry name" value="Cro/C1-type_HTH"/>
</dbReference>
<evidence type="ECO:0000259" key="2">
    <source>
        <dbReference type="PROSITE" id="PS50943"/>
    </source>
</evidence>
<organism evidence="3 4">
    <name type="scientific">Desulfotruncus arcticus DSM 17038</name>
    <dbReference type="NCBI Taxonomy" id="1121424"/>
    <lineage>
        <taxon>Bacteria</taxon>
        <taxon>Bacillati</taxon>
        <taxon>Bacillota</taxon>
        <taxon>Clostridia</taxon>
        <taxon>Eubacteriales</taxon>
        <taxon>Desulfallaceae</taxon>
        <taxon>Desulfotruncus</taxon>
    </lineage>
</organism>
<evidence type="ECO:0000313" key="3">
    <source>
        <dbReference type="EMBL" id="SFH36324.1"/>
    </source>
</evidence>
<dbReference type="AlphaFoldDB" id="A0A1I2ZF23"/>
<dbReference type="CDD" id="cd00093">
    <property type="entry name" value="HTH_XRE"/>
    <property type="match status" value="1"/>
</dbReference>
<dbReference type="GO" id="GO:0003700">
    <property type="term" value="F:DNA-binding transcription factor activity"/>
    <property type="evidence" value="ECO:0007669"/>
    <property type="project" value="TreeGrafter"/>
</dbReference>
<keyword evidence="1 3" id="KW-0238">DNA-binding</keyword>
<dbReference type="SUPFAM" id="SSF47413">
    <property type="entry name" value="lambda repressor-like DNA-binding domains"/>
    <property type="match status" value="1"/>
</dbReference>
<dbReference type="PANTHER" id="PTHR46797:SF1">
    <property type="entry name" value="METHYLPHOSPHONATE SYNTHASE"/>
    <property type="match status" value="1"/>
</dbReference>
<dbReference type="OrthoDB" id="2187867at2"/>
<feature type="domain" description="HTH cro/C1-type" evidence="2">
    <location>
        <begin position="10"/>
        <end position="66"/>
    </location>
</feature>
<reference evidence="4" key="1">
    <citation type="submission" date="2016-10" db="EMBL/GenBank/DDBJ databases">
        <authorList>
            <person name="Varghese N."/>
            <person name="Submissions S."/>
        </authorList>
    </citation>
    <scope>NUCLEOTIDE SEQUENCE [LARGE SCALE GENOMIC DNA]</scope>
    <source>
        <strain evidence="4">DSM 17038</strain>
    </source>
</reference>
<dbReference type="STRING" id="341036.SAMN05660649_04906"/>
<dbReference type="PROSITE" id="PS50943">
    <property type="entry name" value="HTH_CROC1"/>
    <property type="match status" value="1"/>
</dbReference>
<dbReference type="GO" id="GO:0005829">
    <property type="term" value="C:cytosol"/>
    <property type="evidence" value="ECO:0007669"/>
    <property type="project" value="TreeGrafter"/>
</dbReference>
<dbReference type="PANTHER" id="PTHR46797">
    <property type="entry name" value="HTH-TYPE TRANSCRIPTIONAL REGULATOR"/>
    <property type="match status" value="1"/>
</dbReference>
<gene>
    <name evidence="3" type="ORF">SAMN05660649_04906</name>
</gene>
<dbReference type="Gene3D" id="1.10.260.40">
    <property type="entry name" value="lambda repressor-like DNA-binding domains"/>
    <property type="match status" value="1"/>
</dbReference>
<dbReference type="EMBL" id="FOOX01000027">
    <property type="protein sequence ID" value="SFH36324.1"/>
    <property type="molecule type" value="Genomic_DNA"/>
</dbReference>
<protein>
    <submittedName>
        <fullName evidence="3">DNA-binding transcriptional regulator, XRE-family HTH domain</fullName>
    </submittedName>
</protein>
<dbReference type="InterPro" id="IPR050807">
    <property type="entry name" value="TransReg_Diox_bact_type"/>
</dbReference>
<keyword evidence="4" id="KW-1185">Reference proteome</keyword>